<evidence type="ECO:0000313" key="2">
    <source>
        <dbReference type="Proteomes" id="UP000480684"/>
    </source>
</evidence>
<gene>
    <name evidence="1" type="ORF">G4223_13670</name>
</gene>
<proteinExistence type="predicted"/>
<comment type="caution">
    <text evidence="1">The sequence shown here is derived from an EMBL/GenBank/DDBJ whole genome shotgun (WGS) entry which is preliminary data.</text>
</comment>
<dbReference type="AlphaFoldDB" id="A0A7C9QVG6"/>
<dbReference type="SUPFAM" id="SSF47336">
    <property type="entry name" value="ACP-like"/>
    <property type="match status" value="1"/>
</dbReference>
<dbReference type="Proteomes" id="UP000480684">
    <property type="component" value="Unassembled WGS sequence"/>
</dbReference>
<organism evidence="1 2">
    <name type="scientific">Magnetospirillum aberrantis SpK</name>
    <dbReference type="NCBI Taxonomy" id="908842"/>
    <lineage>
        <taxon>Bacteria</taxon>
        <taxon>Pseudomonadati</taxon>
        <taxon>Pseudomonadota</taxon>
        <taxon>Alphaproteobacteria</taxon>
        <taxon>Rhodospirillales</taxon>
        <taxon>Rhodospirillaceae</taxon>
        <taxon>Magnetospirillum</taxon>
    </lineage>
</organism>
<dbReference type="Gene3D" id="1.10.1200.10">
    <property type="entry name" value="ACP-like"/>
    <property type="match status" value="1"/>
</dbReference>
<protein>
    <submittedName>
        <fullName evidence="1">Acyl carrier protein</fullName>
    </submittedName>
</protein>
<sequence length="78" mass="8349">MIVSPYQLVAEALNCDPASLNAGSGLNRHPDWDSMGHLNVMLALERLYGIEINDQSIVRFGAMAEIIAHHSGMTGNGG</sequence>
<keyword evidence="2" id="KW-1185">Reference proteome</keyword>
<reference evidence="1 2" key="1">
    <citation type="submission" date="2020-02" db="EMBL/GenBank/DDBJ databases">
        <authorList>
            <person name="Dziuba M."/>
            <person name="Kuznetsov B."/>
            <person name="Mardanov A."/>
            <person name="Ravin N."/>
            <person name="Grouzdev D."/>
        </authorList>
    </citation>
    <scope>NUCLEOTIDE SEQUENCE [LARGE SCALE GENOMIC DNA]</scope>
    <source>
        <strain evidence="1 2">SpK</strain>
    </source>
</reference>
<dbReference type="InterPro" id="IPR036736">
    <property type="entry name" value="ACP-like_sf"/>
</dbReference>
<name>A0A7C9QVG6_9PROT</name>
<dbReference type="RefSeq" id="WP_163680778.1">
    <property type="nucleotide sequence ID" value="NZ_JAAIYP010000039.1"/>
</dbReference>
<dbReference type="EMBL" id="JAAIYP010000039">
    <property type="protein sequence ID" value="NFV81161.1"/>
    <property type="molecule type" value="Genomic_DNA"/>
</dbReference>
<evidence type="ECO:0000313" key="1">
    <source>
        <dbReference type="EMBL" id="NFV81161.1"/>
    </source>
</evidence>
<accession>A0A7C9QVG6</accession>